<dbReference type="KEGG" id="plue:EWM63_28025"/>
<dbReference type="Proteomes" id="UP000290637">
    <property type="component" value="Chromosome"/>
</dbReference>
<evidence type="ECO:0000313" key="1">
    <source>
        <dbReference type="EMBL" id="QBE66348.1"/>
    </source>
</evidence>
<gene>
    <name evidence="1" type="ORF">EWM63_28025</name>
</gene>
<dbReference type="InterPro" id="IPR002816">
    <property type="entry name" value="TraB/PrgY/GumN_fam"/>
</dbReference>
<accession>A0A4P6L5Y2</accession>
<dbReference type="RefSeq" id="WP_130189456.1">
    <property type="nucleotide sequence ID" value="NZ_CP035913.1"/>
</dbReference>
<dbReference type="EMBL" id="CP035913">
    <property type="protein sequence ID" value="QBE66348.1"/>
    <property type="molecule type" value="Genomic_DNA"/>
</dbReference>
<organism evidence="1 2">
    <name type="scientific">Pseudoduganella lutea</name>
    <dbReference type="NCBI Taxonomy" id="321985"/>
    <lineage>
        <taxon>Bacteria</taxon>
        <taxon>Pseudomonadati</taxon>
        <taxon>Pseudomonadota</taxon>
        <taxon>Betaproteobacteria</taxon>
        <taxon>Burkholderiales</taxon>
        <taxon>Oxalobacteraceae</taxon>
        <taxon>Telluria group</taxon>
        <taxon>Pseudoduganella</taxon>
    </lineage>
</organism>
<evidence type="ECO:0008006" key="3">
    <source>
        <dbReference type="Google" id="ProtNLM"/>
    </source>
</evidence>
<keyword evidence="2" id="KW-1185">Reference proteome</keyword>
<dbReference type="Pfam" id="PF01963">
    <property type="entry name" value="TraB_PrgY_gumN"/>
    <property type="match status" value="1"/>
</dbReference>
<dbReference type="OrthoDB" id="9025834at2"/>
<dbReference type="AlphaFoldDB" id="A0A4P6L5Y2"/>
<protein>
    <recommendedName>
        <fullName evidence="3">TraB/GumN family protein</fullName>
    </recommendedName>
</protein>
<proteinExistence type="predicted"/>
<evidence type="ECO:0000313" key="2">
    <source>
        <dbReference type="Proteomes" id="UP000290637"/>
    </source>
</evidence>
<reference evidence="1 2" key="1">
    <citation type="submission" date="2019-02" db="EMBL/GenBank/DDBJ databases">
        <title>Draft Genome Sequences of Six Type Strains of the Genus Massilia.</title>
        <authorList>
            <person name="Miess H."/>
            <person name="Frediansyhah A."/>
            <person name="Gross H."/>
        </authorList>
    </citation>
    <scope>NUCLEOTIDE SEQUENCE [LARGE SCALE GENOMIC DNA]</scope>
    <source>
        <strain evidence="1 2">DSM 17473</strain>
    </source>
</reference>
<sequence length="58" mass="6139">MSKGFLFFQSWLVSELNSGNAVVAVGAAHLPGPDGLVSLLTQAGYRIRPTRIPGRSTP</sequence>
<name>A0A4P6L5Y2_9BURK</name>